<dbReference type="HOGENOM" id="CLU_1620497_0_0_1"/>
<evidence type="ECO:0000259" key="2">
    <source>
        <dbReference type="Pfam" id="PF00917"/>
    </source>
</evidence>
<evidence type="ECO:0000256" key="1">
    <source>
        <dbReference type="SAM" id="MobiDB-lite"/>
    </source>
</evidence>
<sequence>MPEASKRGRQSSSSDDSPAAKKTAPSSTSSEPERTVQPPVIPAKVFRLKHVFEEISTLRDDEDYDSHDWEDYFGLDWRIVVTITDDNLSAYVEEKSEEMCIEGVLKFDLIGRNADSTEKKLSDKIINEITTLDEYKEVIGGDIDSFDHELAKKLLKKGAEILLV</sequence>
<evidence type="ECO:0000313" key="4">
    <source>
        <dbReference type="Proteomes" id="UP000008068"/>
    </source>
</evidence>
<evidence type="ECO:0000313" key="3">
    <source>
        <dbReference type="EMBL" id="EGT49675.1"/>
    </source>
</evidence>
<gene>
    <name evidence="3" type="ORF">CAEBREN_17204</name>
</gene>
<dbReference type="InterPro" id="IPR002083">
    <property type="entry name" value="MATH/TRAF_dom"/>
</dbReference>
<dbReference type="AlphaFoldDB" id="G0MCS2"/>
<organism evidence="4">
    <name type="scientific">Caenorhabditis brenneri</name>
    <name type="common">Nematode worm</name>
    <dbReference type="NCBI Taxonomy" id="135651"/>
    <lineage>
        <taxon>Eukaryota</taxon>
        <taxon>Metazoa</taxon>
        <taxon>Ecdysozoa</taxon>
        <taxon>Nematoda</taxon>
        <taxon>Chromadorea</taxon>
        <taxon>Rhabditida</taxon>
        <taxon>Rhabditina</taxon>
        <taxon>Rhabditomorpha</taxon>
        <taxon>Rhabditoidea</taxon>
        <taxon>Rhabditidae</taxon>
        <taxon>Peloderinae</taxon>
        <taxon>Caenorhabditis</taxon>
    </lineage>
</organism>
<protein>
    <recommendedName>
        <fullName evidence="2">MATH domain-containing protein</fullName>
    </recommendedName>
</protein>
<name>G0MCS2_CAEBE</name>
<dbReference type="InParanoid" id="G0MCS2"/>
<reference evidence="4" key="1">
    <citation type="submission" date="2011-07" db="EMBL/GenBank/DDBJ databases">
        <authorList>
            <consortium name="Caenorhabditis brenneri Sequencing and Analysis Consortium"/>
            <person name="Wilson R.K."/>
        </authorList>
    </citation>
    <scope>NUCLEOTIDE SEQUENCE [LARGE SCALE GENOMIC DNA]</scope>
    <source>
        <strain evidence="4">PB2801</strain>
    </source>
</reference>
<dbReference type="Pfam" id="PF00917">
    <property type="entry name" value="MATH"/>
    <property type="match status" value="1"/>
</dbReference>
<keyword evidence="4" id="KW-1185">Reference proteome</keyword>
<accession>G0MCS2</accession>
<dbReference type="Proteomes" id="UP000008068">
    <property type="component" value="Unassembled WGS sequence"/>
</dbReference>
<feature type="domain" description="MATH" evidence="2">
    <location>
        <begin position="52"/>
        <end position="128"/>
    </location>
</feature>
<feature type="region of interest" description="Disordered" evidence="1">
    <location>
        <begin position="1"/>
        <end position="39"/>
    </location>
</feature>
<dbReference type="EMBL" id="GL379790">
    <property type="protein sequence ID" value="EGT49675.1"/>
    <property type="molecule type" value="Genomic_DNA"/>
</dbReference>
<proteinExistence type="predicted"/>
<feature type="compositionally biased region" description="Low complexity" evidence="1">
    <location>
        <begin position="11"/>
        <end position="30"/>
    </location>
</feature>